<dbReference type="InterPro" id="IPR035940">
    <property type="entry name" value="CAP_sf"/>
</dbReference>
<dbReference type="STRING" id="100884.GCA_000269565_01390"/>
<dbReference type="HOGENOM" id="CLU_638906_0_0_9"/>
<dbReference type="SUPFAM" id="SSF49373">
    <property type="entry name" value="Invasin/intimin cell-adhesion fragments"/>
    <property type="match status" value="1"/>
</dbReference>
<dbReference type="OrthoDB" id="43070at2"/>
<dbReference type="eggNOG" id="COG2340">
    <property type="taxonomic scope" value="Bacteria"/>
</dbReference>
<organism evidence="4 5">
    <name type="scientific">Coprobacillus cateniformis</name>
    <dbReference type="NCBI Taxonomy" id="100884"/>
    <lineage>
        <taxon>Bacteria</taxon>
        <taxon>Bacillati</taxon>
        <taxon>Bacillota</taxon>
        <taxon>Erysipelotrichia</taxon>
        <taxon>Erysipelotrichales</taxon>
        <taxon>Coprobacillaceae</taxon>
        <taxon>Coprobacillus</taxon>
    </lineage>
</organism>
<dbReference type="SMART" id="SM00635">
    <property type="entry name" value="BID_2"/>
    <property type="match status" value="1"/>
</dbReference>
<protein>
    <recommendedName>
        <fullName evidence="3">BIG2 domain-containing protein</fullName>
    </recommendedName>
</protein>
<feature type="transmembrane region" description="Helical" evidence="2">
    <location>
        <begin position="12"/>
        <end position="30"/>
    </location>
</feature>
<dbReference type="AlphaFoldDB" id="E7G6D0"/>
<accession>E7G6D0</accession>
<dbReference type="GeneID" id="78229267"/>
<dbReference type="Proteomes" id="UP000003157">
    <property type="component" value="Unassembled WGS sequence"/>
</dbReference>
<sequence length="429" mass="47785">MKLKRDDISQKNIWIMIVGAIIILLTITILRNKSQAIVLKNKSLTLEYGELLSMEITDYLDLDQTKKEMISDIKMDTSAIIYENGKDYPAIGNYKIILSYKNEKATLQLYVKDTIAPVFKDFITEVEFMKGKQPSDEELKTLLSVEDLDETTVHIDHSRVDYTKVGVYQTTVTASDSSHNKEVKDIMVNISEPTLRLDKTNATLYEEENLILKAEVKGNDSKVTFQSSDTSIVVVNTQGRVTAIKSGTATIIAEANGVQAKCQITVESLPNGATKTIEKDNQGNQVTVVKPPKMKDHSSPSLHESGETDRSYDLASAKEAFQLQNRERAKQGLAALQWSDSLYETAKIRAKEIVTQFSHTRPNGGDIFDMIQISWKSAGENIGMGTPLASSMVNMWMNSAGHKANILADNTHAAVAKYGNYWVTIFVKQ</sequence>
<dbReference type="Gene3D" id="2.60.40.10">
    <property type="entry name" value="Immunoglobulins"/>
    <property type="match status" value="1"/>
</dbReference>
<gene>
    <name evidence="4" type="ORF">HMPREF9488_00318</name>
</gene>
<evidence type="ECO:0000313" key="4">
    <source>
        <dbReference type="EMBL" id="EFW06431.1"/>
    </source>
</evidence>
<dbReference type="Gene3D" id="2.60.40.1080">
    <property type="match status" value="1"/>
</dbReference>
<keyword evidence="2" id="KW-0472">Membrane</keyword>
<dbReference type="Gene3D" id="3.40.33.10">
    <property type="entry name" value="CAP"/>
    <property type="match status" value="1"/>
</dbReference>
<feature type="compositionally biased region" description="Basic and acidic residues" evidence="1">
    <location>
        <begin position="293"/>
        <end position="311"/>
    </location>
</feature>
<dbReference type="Pfam" id="PF02368">
    <property type="entry name" value="Big_2"/>
    <property type="match status" value="1"/>
</dbReference>
<keyword evidence="5" id="KW-1185">Reference proteome</keyword>
<feature type="domain" description="BIG2" evidence="3">
    <location>
        <begin position="191"/>
        <end position="265"/>
    </location>
</feature>
<dbReference type="InterPro" id="IPR014044">
    <property type="entry name" value="CAP_dom"/>
</dbReference>
<dbReference type="Pfam" id="PF00188">
    <property type="entry name" value="CAP"/>
    <property type="match status" value="1"/>
</dbReference>
<dbReference type="InterPro" id="IPR013783">
    <property type="entry name" value="Ig-like_fold"/>
</dbReference>
<dbReference type="SUPFAM" id="SSF55797">
    <property type="entry name" value="PR-1-like"/>
    <property type="match status" value="1"/>
</dbReference>
<evidence type="ECO:0000313" key="5">
    <source>
        <dbReference type="Proteomes" id="UP000003157"/>
    </source>
</evidence>
<dbReference type="CDD" id="cd05379">
    <property type="entry name" value="CAP_bacterial"/>
    <property type="match status" value="1"/>
</dbReference>
<name>E7G6D0_9FIRM</name>
<dbReference type="RefSeq" id="WP_008787446.1">
    <property type="nucleotide sequence ID" value="NZ_AKCB01000001.1"/>
</dbReference>
<keyword evidence="2" id="KW-1133">Transmembrane helix</keyword>
<dbReference type="PANTHER" id="PTHR31157">
    <property type="entry name" value="SCP DOMAIN-CONTAINING PROTEIN"/>
    <property type="match status" value="1"/>
</dbReference>
<comment type="caution">
    <text evidence="4">The sequence shown here is derived from an EMBL/GenBank/DDBJ whole genome shotgun (WGS) entry which is preliminary data.</text>
</comment>
<reference evidence="4 5" key="1">
    <citation type="submission" date="2010-12" db="EMBL/GenBank/DDBJ databases">
        <title>The Genome Sequence of Coprobacillus sp. strain 29_1.</title>
        <authorList>
            <consortium name="The Broad Institute Genome Sequencing Platform"/>
            <person name="Earl A."/>
            <person name="Ward D."/>
            <person name="Feldgarden M."/>
            <person name="Gevers D."/>
            <person name="Daigneault M."/>
            <person name="Sibley C.D."/>
            <person name="White A."/>
            <person name="Strauss J."/>
            <person name="Allen-Vercoe E."/>
            <person name="Young S.K."/>
            <person name="Zeng Q."/>
            <person name="Gargeya S."/>
            <person name="Fitzgerald M."/>
            <person name="Haas B."/>
            <person name="Abouelleil A."/>
            <person name="Alvarado L."/>
            <person name="Arachchi H.M."/>
            <person name="Berlin A."/>
            <person name="Brown A."/>
            <person name="Chapman S.B."/>
            <person name="Chen Z."/>
            <person name="Dunbar C."/>
            <person name="Freedman E."/>
            <person name="Gearin G."/>
            <person name="Gellesch M."/>
            <person name="Goldberg J."/>
            <person name="Griggs A."/>
            <person name="Gujja S."/>
            <person name="Heilman E."/>
            <person name="Heiman D."/>
            <person name="Howarth C."/>
            <person name="Larson L."/>
            <person name="Lui A."/>
            <person name="MacDonald P.J.P."/>
            <person name="Mehta T."/>
            <person name="Montmayeur A."/>
            <person name="Murphy C."/>
            <person name="Neiman D."/>
            <person name="Pearson M."/>
            <person name="Priest M."/>
            <person name="Roberts A."/>
            <person name="Saif S."/>
            <person name="Shea T."/>
            <person name="Shenoy N."/>
            <person name="Sisk P."/>
            <person name="Stolte C."/>
            <person name="Sykes S."/>
            <person name="White J."/>
            <person name="Yandava C."/>
            <person name="Nusbaum C."/>
            <person name="Birren B."/>
        </authorList>
    </citation>
    <scope>NUCLEOTIDE SEQUENCE [LARGE SCALE GENOMIC DNA]</scope>
    <source>
        <strain evidence="4 5">29_1</strain>
    </source>
</reference>
<proteinExistence type="predicted"/>
<dbReference type="InterPro" id="IPR008964">
    <property type="entry name" value="Invasin/intimin_cell_adhesion"/>
</dbReference>
<dbReference type="InterPro" id="IPR003343">
    <property type="entry name" value="Big_2"/>
</dbReference>
<evidence type="ECO:0000256" key="1">
    <source>
        <dbReference type="SAM" id="MobiDB-lite"/>
    </source>
</evidence>
<keyword evidence="2" id="KW-0812">Transmembrane</keyword>
<evidence type="ECO:0000259" key="3">
    <source>
        <dbReference type="SMART" id="SM00635"/>
    </source>
</evidence>
<feature type="region of interest" description="Disordered" evidence="1">
    <location>
        <begin position="290"/>
        <end position="311"/>
    </location>
</feature>
<evidence type="ECO:0000256" key="2">
    <source>
        <dbReference type="SAM" id="Phobius"/>
    </source>
</evidence>
<dbReference type="EMBL" id="ADKX01000003">
    <property type="protein sequence ID" value="EFW06431.1"/>
    <property type="molecule type" value="Genomic_DNA"/>
</dbReference>
<dbReference type="PANTHER" id="PTHR31157:SF1">
    <property type="entry name" value="SCP DOMAIN-CONTAINING PROTEIN"/>
    <property type="match status" value="1"/>
</dbReference>